<dbReference type="PRINTS" id="PR00507">
    <property type="entry name" value="N12N6MTFRASE"/>
</dbReference>
<dbReference type="InterPro" id="IPR038333">
    <property type="entry name" value="T1MK-like_N_sf"/>
</dbReference>
<dbReference type="PANTHER" id="PTHR42933:SF3">
    <property type="entry name" value="TYPE I RESTRICTION ENZYME MJAVIII METHYLASE SUBUNIT"/>
    <property type="match status" value="1"/>
</dbReference>
<dbReference type="Proteomes" id="UP000199527">
    <property type="component" value="Unassembled WGS sequence"/>
</dbReference>
<dbReference type="InterPro" id="IPR029063">
    <property type="entry name" value="SAM-dependent_MTases_sf"/>
</dbReference>
<sequence length="523" mass="59669">MITGQLRSKIDKLWTEFWTGGITNPLTVVEQITFLMYARMLDMNERSDEKRAARTGKAFNHRFEKCEQHLRWENFRHQGSDEIYRLVKDELFPHFAELAGEGTQFADFMKGAQLMIQKPNLLQSAVDLISELPLENKDVKGDLYEYLLSKLTTAGINGQFRTPRHIIRTMVEMIDVDQRHRVCDPACGTGGFLATTYEYLLEKYSSPEGIEHEPLFEDGKPLLGASGQPLVNTLYSGDLIEDRHHIDTDMFHGFDFDATMLRVAAMNLVMHGIKEPDIHYQDTLSQSFIERRRSEAREGFDVILANPPFKGSLDEEDVDPTLLRVVKTKKTELLFVALIQRMLKTGGRSATIVPDGVLFGSSKAHQTLRKHLLEDNQLEAVISLPSGVFKPYAGVSTAILFFTKGGNTDKVWFYDVQADGYSLDDKRTPTKDNDLPDLIKQFKAYQQAVINNDSLEAWADKTQKAFLVDASDIKANKYDLSINRYKETVYEEEQYEDPKVLLKQLMALEDEIQTELKVLEGML</sequence>
<evidence type="ECO:0000259" key="8">
    <source>
        <dbReference type="Pfam" id="PF02384"/>
    </source>
</evidence>
<dbReference type="PROSITE" id="PS00092">
    <property type="entry name" value="N6_MTASE"/>
    <property type="match status" value="1"/>
</dbReference>
<comment type="similarity">
    <text evidence="1">Belongs to the N(4)/N(6)-methyltransferase family.</text>
</comment>
<dbReference type="SUPFAM" id="SSF53335">
    <property type="entry name" value="S-adenosyl-L-methionine-dependent methyltransferases"/>
    <property type="match status" value="1"/>
</dbReference>
<keyword evidence="11" id="KW-1185">Reference proteome</keyword>
<dbReference type="InterPro" id="IPR002052">
    <property type="entry name" value="DNA_methylase_N6_adenine_CS"/>
</dbReference>
<proteinExistence type="inferred from homology"/>
<evidence type="ECO:0000256" key="5">
    <source>
        <dbReference type="ARBA" id="ARBA00022691"/>
    </source>
</evidence>
<gene>
    <name evidence="10" type="ORF">SAMN04488540_11018</name>
</gene>
<dbReference type="GO" id="GO:0032259">
    <property type="term" value="P:methylation"/>
    <property type="evidence" value="ECO:0007669"/>
    <property type="project" value="UniProtKB-KW"/>
</dbReference>
<dbReference type="OrthoDB" id="9784823at2"/>
<organism evidence="10 11">
    <name type="scientific">Ferrimonas sediminum</name>
    <dbReference type="NCBI Taxonomy" id="718193"/>
    <lineage>
        <taxon>Bacteria</taxon>
        <taxon>Pseudomonadati</taxon>
        <taxon>Pseudomonadota</taxon>
        <taxon>Gammaproteobacteria</taxon>
        <taxon>Alteromonadales</taxon>
        <taxon>Ferrimonadaceae</taxon>
        <taxon>Ferrimonas</taxon>
    </lineage>
</organism>
<evidence type="ECO:0000259" key="9">
    <source>
        <dbReference type="Pfam" id="PF12161"/>
    </source>
</evidence>
<dbReference type="GO" id="GO:0003677">
    <property type="term" value="F:DNA binding"/>
    <property type="evidence" value="ECO:0007669"/>
    <property type="project" value="InterPro"/>
</dbReference>
<dbReference type="EMBL" id="FNEM01000010">
    <property type="protein sequence ID" value="SDJ58054.1"/>
    <property type="molecule type" value="Genomic_DNA"/>
</dbReference>
<dbReference type="InterPro" id="IPR051537">
    <property type="entry name" value="DNA_Adenine_Mtase"/>
</dbReference>
<name>A0A1G8UWN4_9GAMM</name>
<dbReference type="RefSeq" id="WP_090365540.1">
    <property type="nucleotide sequence ID" value="NZ_FNEM01000010.1"/>
</dbReference>
<keyword evidence="3" id="KW-0489">Methyltransferase</keyword>
<dbReference type="Gene3D" id="3.40.50.150">
    <property type="entry name" value="Vaccinia Virus protein VP39"/>
    <property type="match status" value="1"/>
</dbReference>
<evidence type="ECO:0000256" key="2">
    <source>
        <dbReference type="ARBA" id="ARBA00011900"/>
    </source>
</evidence>
<dbReference type="GO" id="GO:0009307">
    <property type="term" value="P:DNA restriction-modification system"/>
    <property type="evidence" value="ECO:0007669"/>
    <property type="project" value="UniProtKB-KW"/>
</dbReference>
<dbReference type="GO" id="GO:0009007">
    <property type="term" value="F:site-specific DNA-methyltransferase (adenine-specific) activity"/>
    <property type="evidence" value="ECO:0007669"/>
    <property type="project" value="UniProtKB-EC"/>
</dbReference>
<accession>A0A1G8UWN4</accession>
<dbReference type="PANTHER" id="PTHR42933">
    <property type="entry name" value="SLR6095 PROTEIN"/>
    <property type="match status" value="1"/>
</dbReference>
<evidence type="ECO:0000256" key="3">
    <source>
        <dbReference type="ARBA" id="ARBA00022603"/>
    </source>
</evidence>
<dbReference type="InterPro" id="IPR003356">
    <property type="entry name" value="DNA_methylase_A-5"/>
</dbReference>
<evidence type="ECO:0000256" key="6">
    <source>
        <dbReference type="ARBA" id="ARBA00022747"/>
    </source>
</evidence>
<evidence type="ECO:0000313" key="10">
    <source>
        <dbReference type="EMBL" id="SDJ58054.1"/>
    </source>
</evidence>
<evidence type="ECO:0000256" key="7">
    <source>
        <dbReference type="ARBA" id="ARBA00047942"/>
    </source>
</evidence>
<dbReference type="Pfam" id="PF02384">
    <property type="entry name" value="N6_Mtase"/>
    <property type="match status" value="1"/>
</dbReference>
<dbReference type="GO" id="GO:0008170">
    <property type="term" value="F:N-methyltransferase activity"/>
    <property type="evidence" value="ECO:0007669"/>
    <property type="project" value="InterPro"/>
</dbReference>
<dbReference type="Gene3D" id="1.20.1260.30">
    <property type="match status" value="1"/>
</dbReference>
<reference evidence="11" key="1">
    <citation type="submission" date="2016-10" db="EMBL/GenBank/DDBJ databases">
        <authorList>
            <person name="Varghese N."/>
            <person name="Submissions S."/>
        </authorList>
    </citation>
    <scope>NUCLEOTIDE SEQUENCE [LARGE SCALE GENOMIC DNA]</scope>
    <source>
        <strain evidence="11">DSM 23317</strain>
    </source>
</reference>
<dbReference type="AlphaFoldDB" id="A0A1G8UWN4"/>
<dbReference type="EC" id="2.1.1.72" evidence="2"/>
<dbReference type="InterPro" id="IPR022749">
    <property type="entry name" value="D12N6_MeTrfase_N"/>
</dbReference>
<evidence type="ECO:0000256" key="4">
    <source>
        <dbReference type="ARBA" id="ARBA00022679"/>
    </source>
</evidence>
<keyword evidence="4" id="KW-0808">Transferase</keyword>
<feature type="domain" description="DNA methylase adenine-specific" evidence="8">
    <location>
        <begin position="136"/>
        <end position="493"/>
    </location>
</feature>
<evidence type="ECO:0000256" key="1">
    <source>
        <dbReference type="ARBA" id="ARBA00006594"/>
    </source>
</evidence>
<comment type="catalytic activity">
    <reaction evidence="7">
        <text>a 2'-deoxyadenosine in DNA + S-adenosyl-L-methionine = an N(6)-methyl-2'-deoxyadenosine in DNA + S-adenosyl-L-homocysteine + H(+)</text>
        <dbReference type="Rhea" id="RHEA:15197"/>
        <dbReference type="Rhea" id="RHEA-COMP:12418"/>
        <dbReference type="Rhea" id="RHEA-COMP:12419"/>
        <dbReference type="ChEBI" id="CHEBI:15378"/>
        <dbReference type="ChEBI" id="CHEBI:57856"/>
        <dbReference type="ChEBI" id="CHEBI:59789"/>
        <dbReference type="ChEBI" id="CHEBI:90615"/>
        <dbReference type="ChEBI" id="CHEBI:90616"/>
        <dbReference type="EC" id="2.1.1.72"/>
    </reaction>
</comment>
<feature type="domain" description="N6 adenine-specific DNA methyltransferase N-terminal" evidence="9">
    <location>
        <begin position="6"/>
        <end position="129"/>
    </location>
</feature>
<evidence type="ECO:0000313" key="11">
    <source>
        <dbReference type="Proteomes" id="UP000199527"/>
    </source>
</evidence>
<protein>
    <recommendedName>
        <fullName evidence="2">site-specific DNA-methyltransferase (adenine-specific)</fullName>
        <ecNumber evidence="2">2.1.1.72</ecNumber>
    </recommendedName>
</protein>
<keyword evidence="5" id="KW-0949">S-adenosyl-L-methionine</keyword>
<dbReference type="Pfam" id="PF12161">
    <property type="entry name" value="HsdM_N"/>
    <property type="match status" value="1"/>
</dbReference>
<keyword evidence="6" id="KW-0680">Restriction system</keyword>